<reference evidence="1" key="1">
    <citation type="submission" date="2023-06" db="EMBL/GenBank/DDBJ databases">
        <title>Genomic of Parafulvivirga corallium.</title>
        <authorList>
            <person name="Wang G."/>
        </authorList>
    </citation>
    <scope>NUCLEOTIDE SEQUENCE</scope>
    <source>
        <strain evidence="1">BMA10</strain>
    </source>
</reference>
<sequence>MKKNWLFLICLLLISITIYFISHVNLRDDDTHLIKKNFVKINFEKLELVLVEDNEDQKYYEFIGGKQDTVQFLSIFYNKSKNEYKISRCLKKYEEGNFVHETLMNSKDTLYSLRFSKNDSTMKEFLVGKYYFNYIKGNYSYEQMLFFEENRDSLLKVRGNHLPTLLSMQDTVKYLEIDTSDMAVEEVIK</sequence>
<evidence type="ECO:0000313" key="2">
    <source>
        <dbReference type="Proteomes" id="UP001172082"/>
    </source>
</evidence>
<protein>
    <submittedName>
        <fullName evidence="1">Uncharacterized protein</fullName>
    </submittedName>
</protein>
<dbReference type="EMBL" id="JAUJEA010000001">
    <property type="protein sequence ID" value="MDN5199899.1"/>
    <property type="molecule type" value="Genomic_DNA"/>
</dbReference>
<keyword evidence="2" id="KW-1185">Reference proteome</keyword>
<dbReference type="RefSeq" id="WP_346749929.1">
    <property type="nucleotide sequence ID" value="NZ_JAUJEA010000001.1"/>
</dbReference>
<comment type="caution">
    <text evidence="1">The sequence shown here is derived from an EMBL/GenBank/DDBJ whole genome shotgun (WGS) entry which is preliminary data.</text>
</comment>
<name>A0ABT8KGR2_9BACT</name>
<organism evidence="1 2">
    <name type="scientific">Splendidivirga corallicola</name>
    <dbReference type="NCBI Taxonomy" id="3051826"/>
    <lineage>
        <taxon>Bacteria</taxon>
        <taxon>Pseudomonadati</taxon>
        <taxon>Bacteroidota</taxon>
        <taxon>Cytophagia</taxon>
        <taxon>Cytophagales</taxon>
        <taxon>Splendidivirgaceae</taxon>
        <taxon>Splendidivirga</taxon>
    </lineage>
</organism>
<accession>A0ABT8KGR2</accession>
<evidence type="ECO:0000313" key="1">
    <source>
        <dbReference type="EMBL" id="MDN5199899.1"/>
    </source>
</evidence>
<dbReference type="Proteomes" id="UP001172082">
    <property type="component" value="Unassembled WGS sequence"/>
</dbReference>
<gene>
    <name evidence="1" type="ORF">QQ008_00960</name>
</gene>
<proteinExistence type="predicted"/>